<dbReference type="InterPro" id="IPR023856">
    <property type="entry name" value="Bdr"/>
</dbReference>
<protein>
    <submittedName>
        <fullName evidence="3">Thioredoxin reductase (NADPH)</fullName>
    </submittedName>
</protein>
<accession>A0A5D3YII4</accession>
<keyword evidence="2" id="KW-0560">Oxidoreductase</keyword>
<dbReference type="PANTHER" id="PTHR48105">
    <property type="entry name" value="THIOREDOXIN REDUCTASE 1-RELATED-RELATED"/>
    <property type="match status" value="1"/>
</dbReference>
<comment type="caution">
    <text evidence="3">The sequence shown here is derived from an EMBL/GenBank/DDBJ whole genome shotgun (WGS) entry which is preliminary data.</text>
</comment>
<evidence type="ECO:0000313" key="3">
    <source>
        <dbReference type="EMBL" id="TYP93382.1"/>
    </source>
</evidence>
<reference evidence="3 4" key="1">
    <citation type="submission" date="2019-07" db="EMBL/GenBank/DDBJ databases">
        <title>Genomic Encyclopedia of Archaeal and Bacterial Type Strains, Phase II (KMG-II): from individual species to whole genera.</title>
        <authorList>
            <person name="Goeker M."/>
        </authorList>
    </citation>
    <scope>NUCLEOTIDE SEQUENCE [LARGE SCALE GENOMIC DNA]</scope>
    <source>
        <strain evidence="3 4">DSM 21935</strain>
    </source>
</reference>
<sequence>MVIIIGAGPIGLATAIELKKRDIQAKIIERGCLVNSIFHYPKDMTFFSTSERLEIGGVPFISHNDKPTRREALEYYRRAAESYDLDVHLYEEVQDVEGSDQSFAVKTDQGTYQAQKIVVATGFYDIPKMMDIPGESLDKVRHYYDEAHAYAWQDLLVIGGGNSAVDAALQTYRSHANVTLAVRDDDIKESVKYWVKPDIRNRIKNDEITGYFNTEVKEIKPKEVVLDTPNGTKTIPNDFVLAMTGYQPNFELMTKFGIELSDDKDKMPIYDDHSLETNRGGMYVAGVVCGGMDTSSLFIENTRVHAEHIANDIERKLP</sequence>
<organism evidence="3 4">
    <name type="scientific">Fodinibius salinus</name>
    <dbReference type="NCBI Taxonomy" id="860790"/>
    <lineage>
        <taxon>Bacteria</taxon>
        <taxon>Pseudomonadati</taxon>
        <taxon>Balneolota</taxon>
        <taxon>Balneolia</taxon>
        <taxon>Balneolales</taxon>
        <taxon>Balneolaceae</taxon>
        <taxon>Fodinibius</taxon>
    </lineage>
</organism>
<keyword evidence="1" id="KW-0285">Flavoprotein</keyword>
<dbReference type="InterPro" id="IPR050097">
    <property type="entry name" value="Ferredoxin-NADP_redctase_2"/>
</dbReference>
<gene>
    <name evidence="3" type="ORF">LX73_1084</name>
</gene>
<keyword evidence="4" id="KW-1185">Reference proteome</keyword>
<dbReference type="Pfam" id="PF13738">
    <property type="entry name" value="Pyr_redox_3"/>
    <property type="match status" value="1"/>
</dbReference>
<dbReference type="Proteomes" id="UP000324595">
    <property type="component" value="Unassembled WGS sequence"/>
</dbReference>
<dbReference type="Gene3D" id="3.50.50.60">
    <property type="entry name" value="FAD/NAD(P)-binding domain"/>
    <property type="match status" value="1"/>
</dbReference>
<evidence type="ECO:0000256" key="1">
    <source>
        <dbReference type="ARBA" id="ARBA00022630"/>
    </source>
</evidence>
<dbReference type="PRINTS" id="PR00469">
    <property type="entry name" value="PNDRDTASEII"/>
</dbReference>
<dbReference type="PRINTS" id="PR00368">
    <property type="entry name" value="FADPNR"/>
</dbReference>
<dbReference type="RefSeq" id="WP_148898455.1">
    <property type="nucleotide sequence ID" value="NZ_VNHY01000002.1"/>
</dbReference>
<dbReference type="InterPro" id="IPR036188">
    <property type="entry name" value="FAD/NAD-bd_sf"/>
</dbReference>
<dbReference type="AlphaFoldDB" id="A0A5D3YII4"/>
<dbReference type="OrthoDB" id="9778740at2"/>
<dbReference type="GO" id="GO:0016491">
    <property type="term" value="F:oxidoreductase activity"/>
    <property type="evidence" value="ECO:0007669"/>
    <property type="project" value="UniProtKB-KW"/>
</dbReference>
<dbReference type="SUPFAM" id="SSF51905">
    <property type="entry name" value="FAD/NAD(P)-binding domain"/>
    <property type="match status" value="1"/>
</dbReference>
<dbReference type="NCBIfam" id="TIGR04018">
    <property type="entry name" value="Bthiol_YpdA"/>
    <property type="match status" value="1"/>
</dbReference>
<proteinExistence type="predicted"/>
<evidence type="ECO:0000313" key="4">
    <source>
        <dbReference type="Proteomes" id="UP000324595"/>
    </source>
</evidence>
<dbReference type="EMBL" id="VNHY01000002">
    <property type="protein sequence ID" value="TYP93382.1"/>
    <property type="molecule type" value="Genomic_DNA"/>
</dbReference>
<evidence type="ECO:0000256" key="2">
    <source>
        <dbReference type="ARBA" id="ARBA00023002"/>
    </source>
</evidence>
<name>A0A5D3YII4_9BACT</name>